<dbReference type="EMBL" id="JARBJD010000451">
    <property type="protein sequence ID" value="KAK2941905.1"/>
    <property type="molecule type" value="Genomic_DNA"/>
</dbReference>
<sequence>MSENRKYHYSSISGADGIEPQRYVRHKDGISPGDKIRLSGKVSSLRRINGGGGSQVW</sequence>
<dbReference type="Proteomes" id="UP001281761">
    <property type="component" value="Unassembled WGS sequence"/>
</dbReference>
<comment type="caution">
    <text evidence="2">The sequence shown here is derived from an EMBL/GenBank/DDBJ whole genome shotgun (WGS) entry which is preliminary data.</text>
</comment>
<feature type="compositionally biased region" description="Basic and acidic residues" evidence="1">
    <location>
        <begin position="26"/>
        <end position="37"/>
    </location>
</feature>
<protein>
    <submittedName>
        <fullName evidence="2">Uncharacterized protein</fullName>
    </submittedName>
</protein>
<name>A0ABQ9WV44_9EUKA</name>
<organism evidence="2 3">
    <name type="scientific">Blattamonas nauphoetae</name>
    <dbReference type="NCBI Taxonomy" id="2049346"/>
    <lineage>
        <taxon>Eukaryota</taxon>
        <taxon>Metamonada</taxon>
        <taxon>Preaxostyla</taxon>
        <taxon>Oxymonadida</taxon>
        <taxon>Blattamonas</taxon>
    </lineage>
</organism>
<feature type="region of interest" description="Disordered" evidence="1">
    <location>
        <begin position="18"/>
        <end position="57"/>
    </location>
</feature>
<evidence type="ECO:0000256" key="1">
    <source>
        <dbReference type="SAM" id="MobiDB-lite"/>
    </source>
</evidence>
<keyword evidence="3" id="KW-1185">Reference proteome</keyword>
<reference evidence="2 3" key="1">
    <citation type="journal article" date="2022" name="bioRxiv">
        <title>Genomics of Preaxostyla Flagellates Illuminates Evolutionary Transitions and the Path Towards Mitochondrial Loss.</title>
        <authorList>
            <person name="Novak L.V.F."/>
            <person name="Treitli S.C."/>
            <person name="Pyrih J."/>
            <person name="Halakuc P."/>
            <person name="Pipaliya S.V."/>
            <person name="Vacek V."/>
            <person name="Brzon O."/>
            <person name="Soukal P."/>
            <person name="Eme L."/>
            <person name="Dacks J.B."/>
            <person name="Karnkowska A."/>
            <person name="Elias M."/>
            <person name="Hampl V."/>
        </authorList>
    </citation>
    <scope>NUCLEOTIDE SEQUENCE [LARGE SCALE GENOMIC DNA]</scope>
    <source>
        <strain evidence="2">NAU3</strain>
        <tissue evidence="2">Gut</tissue>
    </source>
</reference>
<gene>
    <name evidence="2" type="ORF">BLNAU_23169</name>
</gene>
<proteinExistence type="predicted"/>
<accession>A0ABQ9WV44</accession>
<evidence type="ECO:0000313" key="3">
    <source>
        <dbReference type="Proteomes" id="UP001281761"/>
    </source>
</evidence>
<evidence type="ECO:0000313" key="2">
    <source>
        <dbReference type="EMBL" id="KAK2941905.1"/>
    </source>
</evidence>